<name>A0A8X7Y2M6_POPTO</name>
<comment type="caution">
    <text evidence="8">The sequence shown here is derived from an EMBL/GenBank/DDBJ whole genome shotgun (WGS) entry which is preliminary data.</text>
</comment>
<evidence type="ECO:0000256" key="4">
    <source>
        <dbReference type="ARBA" id="ARBA00022989"/>
    </source>
</evidence>
<dbReference type="Pfam" id="PF01554">
    <property type="entry name" value="MatE"/>
    <property type="match status" value="1"/>
</dbReference>
<evidence type="ECO:0000256" key="6">
    <source>
        <dbReference type="RuleBase" id="RU004914"/>
    </source>
</evidence>
<comment type="subcellular location">
    <subcellularLocation>
        <location evidence="1">Membrane</location>
        <topology evidence="1">Multi-pass membrane protein</topology>
    </subcellularLocation>
</comment>
<keyword evidence="5 6" id="KW-0472">Membrane</keyword>
<dbReference type="EMBL" id="JAAWWB010000031">
    <property type="protein sequence ID" value="KAG6745328.1"/>
    <property type="molecule type" value="Genomic_DNA"/>
</dbReference>
<dbReference type="OrthoDB" id="2126698at2759"/>
<dbReference type="PANTHER" id="PTHR42893:SF46">
    <property type="entry name" value="PROTEIN DETOXIFICATION 44, CHLOROPLASTIC"/>
    <property type="match status" value="1"/>
</dbReference>
<gene>
    <name evidence="8" type="ORF">POTOM_051983</name>
</gene>
<dbReference type="InterPro" id="IPR044644">
    <property type="entry name" value="DinF-like"/>
</dbReference>
<dbReference type="GO" id="GO:0042910">
    <property type="term" value="F:xenobiotic transmembrane transporter activity"/>
    <property type="evidence" value="ECO:0007669"/>
    <property type="project" value="InterPro"/>
</dbReference>
<feature type="transmembrane region" description="Helical" evidence="6">
    <location>
        <begin position="663"/>
        <end position="682"/>
    </location>
</feature>
<evidence type="ECO:0000313" key="8">
    <source>
        <dbReference type="EMBL" id="KAG6745328.1"/>
    </source>
</evidence>
<dbReference type="GO" id="GO:0016020">
    <property type="term" value="C:membrane"/>
    <property type="evidence" value="ECO:0007669"/>
    <property type="project" value="UniProtKB-SubCell"/>
</dbReference>
<evidence type="ECO:0000256" key="3">
    <source>
        <dbReference type="ARBA" id="ARBA00022692"/>
    </source>
</evidence>
<proteinExistence type="inferred from homology"/>
<sequence>MATVALSLKLLSIHNFHTNPSFISQKRNENLSAPLKTTVPRSSPPQNNTATTNTNTKKTTKTTLLDNNTPNEPKLKPTSVDSKPSSNSTSSLTDSVANLFTRLRDGVKIDEVGVEILSIALPAALALAADPIASLVDTAYVGHIGSVELAAVGVSISIFNLVSKLFNVPLLNITTSFVAEEQALISKNSVKGQEGKQVLPSVSTSLALAAAVGVAETVALSVGSGFLMNIMGIPVDSPMRVPAEQFLTLRAFGAPPIVIALAAQGTFRGFMDTKTPLYAIGKYCSTVFLFLSLQSIRVHRDRKYIDGFSFIKYTSKRWPHIHHQYQQHGAGNLLNAILDTIFIVVFGFGVGGAAVATVISEYLIAFILLWELNDKVQLISPNIDAREVVRYLNSGGLLIGRTIAVLLTMTLATSMAAREGPVQMAGHQICMQVWLAVSLLNDALAIAGQINEATVTLNGQPDILMFIFATPVLVVLITPLTCSKKKKQNVTSFHCLSNLGLLRSADHFSSIIAVLFLLQALLASDYSQGNYEQARFVIYRVLQIGLVTGIALGVILSLGFGAFSSLFSTDPEVLGVVWSGIWKSRIERCPVSKYLRLMVLVTRTLKVAVEFVAGSQPMNALAFVLDGLYYGVSDFGFAAYSMVLVSLISSVFVLVAAPVFGLTGVWAGLFLFMTLRVVAGVWRKASEMAQQCRLVMPYEDRVLQHGAKSTQDEILKTIEQHASVRPRSCRLHGT</sequence>
<feature type="transmembrane region" description="Helical" evidence="6">
    <location>
        <begin position="504"/>
        <end position="522"/>
    </location>
</feature>
<protein>
    <recommendedName>
        <fullName evidence="6">Protein DETOXIFICATION</fullName>
    </recommendedName>
    <alternativeName>
        <fullName evidence="6">Multidrug and toxic compound extrusion protein</fullName>
    </alternativeName>
</protein>
<dbReference type="PANTHER" id="PTHR42893">
    <property type="entry name" value="PROTEIN DETOXIFICATION 44, CHLOROPLASTIC-RELATED"/>
    <property type="match status" value="1"/>
</dbReference>
<dbReference type="InterPro" id="IPR002528">
    <property type="entry name" value="MATE_fam"/>
</dbReference>
<feature type="compositionally biased region" description="Low complexity" evidence="7">
    <location>
        <begin position="47"/>
        <end position="92"/>
    </location>
</feature>
<evidence type="ECO:0000313" key="9">
    <source>
        <dbReference type="Proteomes" id="UP000886885"/>
    </source>
</evidence>
<feature type="transmembrane region" description="Helical" evidence="6">
    <location>
        <begin position="398"/>
        <end position="417"/>
    </location>
</feature>
<keyword evidence="4 6" id="KW-1133">Transmembrane helix</keyword>
<feature type="transmembrane region" description="Helical" evidence="6">
    <location>
        <begin position="463"/>
        <end position="483"/>
    </location>
</feature>
<accession>A0A8X7Y2M6</accession>
<dbReference type="GO" id="GO:0015297">
    <property type="term" value="F:antiporter activity"/>
    <property type="evidence" value="ECO:0007669"/>
    <property type="project" value="InterPro"/>
</dbReference>
<feature type="transmembrane region" description="Helical" evidence="6">
    <location>
        <begin position="542"/>
        <end position="563"/>
    </location>
</feature>
<feature type="region of interest" description="Disordered" evidence="7">
    <location>
        <begin position="35"/>
        <end position="92"/>
    </location>
</feature>
<evidence type="ECO:0000256" key="5">
    <source>
        <dbReference type="ARBA" id="ARBA00023136"/>
    </source>
</evidence>
<evidence type="ECO:0000256" key="1">
    <source>
        <dbReference type="ARBA" id="ARBA00004141"/>
    </source>
</evidence>
<organism evidence="8 9">
    <name type="scientific">Populus tomentosa</name>
    <name type="common">Chinese white poplar</name>
    <dbReference type="NCBI Taxonomy" id="118781"/>
    <lineage>
        <taxon>Eukaryota</taxon>
        <taxon>Viridiplantae</taxon>
        <taxon>Streptophyta</taxon>
        <taxon>Embryophyta</taxon>
        <taxon>Tracheophyta</taxon>
        <taxon>Spermatophyta</taxon>
        <taxon>Magnoliopsida</taxon>
        <taxon>eudicotyledons</taxon>
        <taxon>Gunneridae</taxon>
        <taxon>Pentapetalae</taxon>
        <taxon>rosids</taxon>
        <taxon>fabids</taxon>
        <taxon>Malpighiales</taxon>
        <taxon>Salicaceae</taxon>
        <taxon>Saliceae</taxon>
        <taxon>Populus</taxon>
    </lineage>
</organism>
<dbReference type="Proteomes" id="UP000886885">
    <property type="component" value="Chromosome 16A"/>
</dbReference>
<reference evidence="8" key="1">
    <citation type="journal article" date="2020" name="bioRxiv">
        <title>Hybrid origin of Populus tomentosa Carr. identified through genome sequencing and phylogenomic analysis.</title>
        <authorList>
            <person name="An X."/>
            <person name="Gao K."/>
            <person name="Chen Z."/>
            <person name="Li J."/>
            <person name="Yang X."/>
            <person name="Yang X."/>
            <person name="Zhou J."/>
            <person name="Guo T."/>
            <person name="Zhao T."/>
            <person name="Huang S."/>
            <person name="Miao D."/>
            <person name="Khan W.U."/>
            <person name="Rao P."/>
            <person name="Ye M."/>
            <person name="Lei B."/>
            <person name="Liao W."/>
            <person name="Wang J."/>
            <person name="Ji L."/>
            <person name="Li Y."/>
            <person name="Guo B."/>
            <person name="Mustafa N.S."/>
            <person name="Li S."/>
            <person name="Yun Q."/>
            <person name="Keller S.R."/>
            <person name="Mao J."/>
            <person name="Zhang R."/>
            <person name="Strauss S.H."/>
        </authorList>
    </citation>
    <scope>NUCLEOTIDE SEQUENCE</scope>
    <source>
        <strain evidence="8">GM15</strain>
        <tissue evidence="8">Leaf</tissue>
    </source>
</reference>
<dbReference type="AlphaFoldDB" id="A0A8X7Y2M6"/>
<feature type="transmembrane region" description="Helical" evidence="6">
    <location>
        <begin position="341"/>
        <end position="370"/>
    </location>
</feature>
<comment type="similarity">
    <text evidence="2 6">Belongs to the multi antimicrobial extrusion (MATE) (TC 2.A.66.1) family.</text>
</comment>
<keyword evidence="9" id="KW-1185">Reference proteome</keyword>
<dbReference type="CDD" id="cd13136">
    <property type="entry name" value="MATE_DinF_like"/>
    <property type="match status" value="1"/>
</dbReference>
<evidence type="ECO:0000256" key="7">
    <source>
        <dbReference type="SAM" id="MobiDB-lite"/>
    </source>
</evidence>
<evidence type="ECO:0000256" key="2">
    <source>
        <dbReference type="ARBA" id="ARBA00010199"/>
    </source>
</evidence>
<comment type="caution">
    <text evidence="6">Lacks conserved residue(s) required for the propagation of feature annotation.</text>
</comment>
<keyword evidence="3 6" id="KW-0812">Transmembrane</keyword>
<feature type="transmembrane region" description="Helical" evidence="6">
    <location>
        <begin position="637"/>
        <end position="657"/>
    </location>
</feature>